<gene>
    <name evidence="9" type="primary">nudF</name>
    <name evidence="9" type="ORF">NITMOv2_0236</name>
</gene>
<dbReference type="Pfam" id="PF00293">
    <property type="entry name" value="NUDIX"/>
    <property type="match status" value="1"/>
</dbReference>
<keyword evidence="5 9" id="KW-0378">Hydrolase</keyword>
<dbReference type="PANTHER" id="PTHR11839:SF18">
    <property type="entry name" value="NUDIX HYDROLASE DOMAIN-CONTAINING PROTEIN"/>
    <property type="match status" value="1"/>
</dbReference>
<name>A0A0K2G6W8_NITMO</name>
<dbReference type="RefSeq" id="WP_053378127.1">
    <property type="nucleotide sequence ID" value="NZ_CP011801.1"/>
</dbReference>
<dbReference type="SUPFAM" id="SSF55811">
    <property type="entry name" value="Nudix"/>
    <property type="match status" value="1"/>
</dbReference>
<dbReference type="PROSITE" id="PS51462">
    <property type="entry name" value="NUDIX"/>
    <property type="match status" value="1"/>
</dbReference>
<dbReference type="PROSITE" id="PS00893">
    <property type="entry name" value="NUDIX_BOX"/>
    <property type="match status" value="1"/>
</dbReference>
<evidence type="ECO:0000256" key="2">
    <source>
        <dbReference type="ARBA" id="ARBA00001946"/>
    </source>
</evidence>
<dbReference type="EMBL" id="CP011801">
    <property type="protein sequence ID" value="ALA56675.1"/>
    <property type="molecule type" value="Genomic_DNA"/>
</dbReference>
<dbReference type="GO" id="GO:0005829">
    <property type="term" value="C:cytosol"/>
    <property type="evidence" value="ECO:0007669"/>
    <property type="project" value="TreeGrafter"/>
</dbReference>
<dbReference type="FunFam" id="3.90.79.10:FF:000024">
    <property type="entry name" value="ADP-ribose pyrophosphatase"/>
    <property type="match status" value="1"/>
</dbReference>
<evidence type="ECO:0000256" key="6">
    <source>
        <dbReference type="ARBA" id="ARBA00032162"/>
    </source>
</evidence>
<comment type="cofactor">
    <cofactor evidence="2">
        <name>Mg(2+)</name>
        <dbReference type="ChEBI" id="CHEBI:18420"/>
    </cofactor>
</comment>
<dbReference type="Gene3D" id="3.90.79.10">
    <property type="entry name" value="Nucleoside Triphosphate Pyrophosphohydrolase"/>
    <property type="match status" value="1"/>
</dbReference>
<dbReference type="GO" id="GO:0019693">
    <property type="term" value="P:ribose phosphate metabolic process"/>
    <property type="evidence" value="ECO:0007669"/>
    <property type="project" value="TreeGrafter"/>
</dbReference>
<evidence type="ECO:0000313" key="10">
    <source>
        <dbReference type="Proteomes" id="UP000069205"/>
    </source>
</evidence>
<dbReference type="STRING" id="42253.NITMOv2_0236"/>
<comment type="catalytic activity">
    <reaction evidence="1">
        <text>GDP-alpha-D-mannose + H2O = alpha-D-mannose 1-phosphate + GMP + 2 H(+)</text>
        <dbReference type="Rhea" id="RHEA:27978"/>
        <dbReference type="ChEBI" id="CHEBI:15377"/>
        <dbReference type="ChEBI" id="CHEBI:15378"/>
        <dbReference type="ChEBI" id="CHEBI:57527"/>
        <dbReference type="ChEBI" id="CHEBI:58115"/>
        <dbReference type="ChEBI" id="CHEBI:58409"/>
    </reaction>
</comment>
<dbReference type="OrthoDB" id="9806150at2"/>
<comment type="similarity">
    <text evidence="3">Belongs to the Nudix hydrolase family. NudK subfamily.</text>
</comment>
<dbReference type="GO" id="GO:0016787">
    <property type="term" value="F:hydrolase activity"/>
    <property type="evidence" value="ECO:0007669"/>
    <property type="project" value="UniProtKB-KW"/>
</dbReference>
<evidence type="ECO:0000256" key="4">
    <source>
        <dbReference type="ARBA" id="ARBA00016377"/>
    </source>
</evidence>
<dbReference type="InterPro" id="IPR000086">
    <property type="entry name" value="NUDIX_hydrolase_dom"/>
</dbReference>
<protein>
    <recommendedName>
        <fullName evidence="4">GDP-mannose pyrophosphatase</fullName>
    </recommendedName>
    <alternativeName>
        <fullName evidence="6">GDP-mannose hydrolase</fullName>
    </alternativeName>
    <alternativeName>
        <fullName evidence="7">GDPMK</fullName>
    </alternativeName>
</protein>
<evidence type="ECO:0000256" key="5">
    <source>
        <dbReference type="ARBA" id="ARBA00022801"/>
    </source>
</evidence>
<accession>A0A0K2G6W8</accession>
<evidence type="ECO:0000259" key="8">
    <source>
        <dbReference type="PROSITE" id="PS51462"/>
    </source>
</evidence>
<feature type="domain" description="Nudix hydrolase" evidence="8">
    <location>
        <begin position="31"/>
        <end position="160"/>
    </location>
</feature>
<reference evidence="9 10" key="1">
    <citation type="journal article" date="2015" name="Proc. Natl. Acad. Sci. U.S.A.">
        <title>Expanded metabolic versatility of ubiquitous nitrite-oxidizing bacteria from the genus Nitrospira.</title>
        <authorList>
            <person name="Koch H."/>
            <person name="Lucker S."/>
            <person name="Albertsen M."/>
            <person name="Kitzinger K."/>
            <person name="Herbold C."/>
            <person name="Spieck E."/>
            <person name="Nielsen P.H."/>
            <person name="Wagner M."/>
            <person name="Daims H."/>
        </authorList>
    </citation>
    <scope>NUCLEOTIDE SEQUENCE [LARGE SCALE GENOMIC DNA]</scope>
    <source>
        <strain evidence="9 10">NSP M-1</strain>
    </source>
</reference>
<sequence>MIRNIYNGRVVTLNIETVQLPNGVTVDLETIRHPGAAAVVPVKDDGTVVLIRQFRHAAGGFIYEIPAGKLNPGEDPLHCASRELEEEVGYRAASFVLLTSIFTAPGFADEVIHIYQATGLTKGRQQLDRDEVLEVVEMPLAEAVRKIAEGTIRDAKTIVGVQAAYLRGIAR</sequence>
<evidence type="ECO:0000313" key="9">
    <source>
        <dbReference type="EMBL" id="ALA56675.1"/>
    </source>
</evidence>
<dbReference type="Proteomes" id="UP000069205">
    <property type="component" value="Chromosome"/>
</dbReference>
<dbReference type="PATRIC" id="fig|42253.5.peg.229"/>
<proteinExistence type="inferred from homology"/>
<evidence type="ECO:0000256" key="3">
    <source>
        <dbReference type="ARBA" id="ARBA00007275"/>
    </source>
</evidence>
<dbReference type="GO" id="GO:0006753">
    <property type="term" value="P:nucleoside phosphate metabolic process"/>
    <property type="evidence" value="ECO:0007669"/>
    <property type="project" value="TreeGrafter"/>
</dbReference>
<dbReference type="AlphaFoldDB" id="A0A0K2G6W8"/>
<keyword evidence="10" id="KW-1185">Reference proteome</keyword>
<evidence type="ECO:0000256" key="1">
    <source>
        <dbReference type="ARBA" id="ARBA00000847"/>
    </source>
</evidence>
<dbReference type="InterPro" id="IPR015797">
    <property type="entry name" value="NUDIX_hydrolase-like_dom_sf"/>
</dbReference>
<dbReference type="InterPro" id="IPR020084">
    <property type="entry name" value="NUDIX_hydrolase_CS"/>
</dbReference>
<organism evidence="9 10">
    <name type="scientific">Nitrospira moscoviensis</name>
    <dbReference type="NCBI Taxonomy" id="42253"/>
    <lineage>
        <taxon>Bacteria</taxon>
        <taxon>Pseudomonadati</taxon>
        <taxon>Nitrospirota</taxon>
        <taxon>Nitrospiria</taxon>
        <taxon>Nitrospirales</taxon>
        <taxon>Nitrospiraceae</taxon>
        <taxon>Nitrospira</taxon>
    </lineage>
</organism>
<evidence type="ECO:0000256" key="7">
    <source>
        <dbReference type="ARBA" id="ARBA00032272"/>
    </source>
</evidence>
<dbReference type="KEGG" id="nmv:NITMOv2_0236"/>
<dbReference type="PANTHER" id="PTHR11839">
    <property type="entry name" value="UDP/ADP-SUGAR PYROPHOSPHATASE"/>
    <property type="match status" value="1"/>
</dbReference>